<proteinExistence type="predicted"/>
<reference evidence="1" key="1">
    <citation type="submission" date="2019-12" db="EMBL/GenBank/DDBJ databases">
        <title>Genome sequencing and annotation of Brassica cretica.</title>
        <authorList>
            <person name="Studholme D.J."/>
            <person name="Sarris P."/>
        </authorList>
    </citation>
    <scope>NUCLEOTIDE SEQUENCE</scope>
    <source>
        <strain evidence="1">PFS-109/04</strain>
        <tissue evidence="1">Leaf</tissue>
    </source>
</reference>
<sequence length="108" mass="12294">MLRDRYCNASREGGVVEHSRSFLDKGLMVDQNINPNIPSSASISVAQFPAKKPTRQWAAWTHQEEECFTASWKELSEDYFSCPKQKQGPVRCDKSKYLEETTATANSF</sequence>
<organism evidence="1 2">
    <name type="scientific">Brassica cretica</name>
    <name type="common">Mustard</name>
    <dbReference type="NCBI Taxonomy" id="69181"/>
    <lineage>
        <taxon>Eukaryota</taxon>
        <taxon>Viridiplantae</taxon>
        <taxon>Streptophyta</taxon>
        <taxon>Embryophyta</taxon>
        <taxon>Tracheophyta</taxon>
        <taxon>Spermatophyta</taxon>
        <taxon>Magnoliopsida</taxon>
        <taxon>eudicotyledons</taxon>
        <taxon>Gunneridae</taxon>
        <taxon>Pentapetalae</taxon>
        <taxon>rosids</taxon>
        <taxon>malvids</taxon>
        <taxon>Brassicales</taxon>
        <taxon>Brassicaceae</taxon>
        <taxon>Brassiceae</taxon>
        <taxon>Brassica</taxon>
    </lineage>
</organism>
<name>A0A8S9QZM7_BRACR</name>
<protein>
    <submittedName>
        <fullName evidence="1">Uncharacterized protein</fullName>
    </submittedName>
</protein>
<dbReference type="Proteomes" id="UP000712600">
    <property type="component" value="Unassembled WGS sequence"/>
</dbReference>
<dbReference type="AlphaFoldDB" id="A0A8S9QZM7"/>
<evidence type="ECO:0000313" key="2">
    <source>
        <dbReference type="Proteomes" id="UP000712600"/>
    </source>
</evidence>
<comment type="caution">
    <text evidence="1">The sequence shown here is derived from an EMBL/GenBank/DDBJ whole genome shotgun (WGS) entry which is preliminary data.</text>
</comment>
<accession>A0A8S9QZM7</accession>
<dbReference type="EMBL" id="QGKX02000996">
    <property type="protein sequence ID" value="KAF3554775.1"/>
    <property type="molecule type" value="Genomic_DNA"/>
</dbReference>
<evidence type="ECO:0000313" key="1">
    <source>
        <dbReference type="EMBL" id="KAF3554775.1"/>
    </source>
</evidence>
<gene>
    <name evidence="1" type="ORF">F2Q69_00017514</name>
</gene>